<dbReference type="AlphaFoldDB" id="D1AHH5"/>
<reference evidence="1 2" key="2">
    <citation type="journal article" date="2010" name="Stand. Genomic Sci.">
        <title>Complete genome sequence of Sebaldella termitidis type strain (NCTC 11300).</title>
        <authorList>
            <person name="Harmon-Smith M."/>
            <person name="Celia L."/>
            <person name="Chertkov O."/>
            <person name="Lapidus A."/>
            <person name="Copeland A."/>
            <person name="Glavina Del Rio T."/>
            <person name="Nolan M."/>
            <person name="Lucas S."/>
            <person name="Tice H."/>
            <person name="Cheng J.F."/>
            <person name="Han C."/>
            <person name="Detter J.C."/>
            <person name="Bruce D."/>
            <person name="Goodwin L."/>
            <person name="Pitluck S."/>
            <person name="Pati A."/>
            <person name="Liolios K."/>
            <person name="Ivanova N."/>
            <person name="Mavromatis K."/>
            <person name="Mikhailova N."/>
            <person name="Chen A."/>
            <person name="Palaniappan K."/>
            <person name="Land M."/>
            <person name="Hauser L."/>
            <person name="Chang Y.J."/>
            <person name="Jeffries C.D."/>
            <person name="Brettin T."/>
            <person name="Goker M."/>
            <person name="Beck B."/>
            <person name="Bristow J."/>
            <person name="Eisen J.A."/>
            <person name="Markowitz V."/>
            <person name="Hugenholtz P."/>
            <person name="Kyrpides N.C."/>
            <person name="Klenk H.P."/>
            <person name="Chen F."/>
        </authorList>
    </citation>
    <scope>NUCLEOTIDE SEQUENCE [LARGE SCALE GENOMIC DNA]</scope>
    <source>
        <strain evidence="2">ATCC 33386 / NCTC 11300</strain>
    </source>
</reference>
<dbReference type="EMBL" id="CP001739">
    <property type="protein sequence ID" value="ACZ08209.1"/>
    <property type="molecule type" value="Genomic_DNA"/>
</dbReference>
<dbReference type="STRING" id="526218.Sterm_1344"/>
<organism evidence="1 2">
    <name type="scientific">Sebaldella termitidis (strain ATCC 33386 / NCTC 11300)</name>
    <dbReference type="NCBI Taxonomy" id="526218"/>
    <lineage>
        <taxon>Bacteria</taxon>
        <taxon>Fusobacteriati</taxon>
        <taxon>Fusobacteriota</taxon>
        <taxon>Fusobacteriia</taxon>
        <taxon>Fusobacteriales</taxon>
        <taxon>Leptotrichiaceae</taxon>
        <taxon>Sebaldella</taxon>
    </lineage>
</organism>
<evidence type="ECO:0000313" key="1">
    <source>
        <dbReference type="EMBL" id="ACZ08209.1"/>
    </source>
</evidence>
<reference evidence="2" key="1">
    <citation type="submission" date="2009-09" db="EMBL/GenBank/DDBJ databases">
        <title>The complete chromosome of Sebaldella termitidis ATCC 33386.</title>
        <authorList>
            <consortium name="US DOE Joint Genome Institute (JGI-PGF)"/>
            <person name="Lucas S."/>
            <person name="Copeland A."/>
            <person name="Lapidus A."/>
            <person name="Glavina del Rio T."/>
            <person name="Dalin E."/>
            <person name="Tice H."/>
            <person name="Bruce D."/>
            <person name="Goodwin L."/>
            <person name="Pitluck S."/>
            <person name="Kyrpides N."/>
            <person name="Mavromatis K."/>
            <person name="Ivanova N."/>
            <person name="Mikhailova N."/>
            <person name="Sims D."/>
            <person name="Meincke L."/>
            <person name="Brettin T."/>
            <person name="Detter J.C."/>
            <person name="Han C."/>
            <person name="Larimer F."/>
            <person name="Land M."/>
            <person name="Hauser L."/>
            <person name="Markowitz V."/>
            <person name="Cheng J.F."/>
            <person name="Hugenholtz P."/>
            <person name="Woyke T."/>
            <person name="Wu D."/>
            <person name="Eisen J.A."/>
        </authorList>
    </citation>
    <scope>NUCLEOTIDE SEQUENCE [LARGE SCALE GENOMIC DNA]</scope>
    <source>
        <strain evidence="2">ATCC 33386 / NCTC 11300</strain>
    </source>
</reference>
<gene>
    <name evidence="1" type="ordered locus">Sterm_1344</name>
</gene>
<keyword evidence="2" id="KW-1185">Reference proteome</keyword>
<dbReference type="HOGENOM" id="CLU_2081933_0_0_0"/>
<proteinExistence type="predicted"/>
<evidence type="ECO:0000313" key="2">
    <source>
        <dbReference type="Proteomes" id="UP000000845"/>
    </source>
</evidence>
<accession>D1AHH5</accession>
<protein>
    <submittedName>
        <fullName evidence="1">Uncharacterized protein</fullName>
    </submittedName>
</protein>
<sequence length="103" mass="12047">MKKWGIPVLIEEIENFDETKETYDSFRAAAYLLQTLGIVYVWPAEYLNELKKLLDSAIITLEKMIDPPDENWAYLDMGGDREKLIQNVKEQISVLQERRKALV</sequence>
<dbReference type="KEGG" id="str:Sterm_1344"/>
<name>D1AHH5_SEBTE</name>
<dbReference type="RefSeq" id="WP_012860805.1">
    <property type="nucleotide sequence ID" value="NC_013517.1"/>
</dbReference>
<dbReference type="Proteomes" id="UP000000845">
    <property type="component" value="Chromosome"/>
</dbReference>